<comment type="caution">
    <text evidence="5">The sequence shown here is derived from an EMBL/GenBank/DDBJ whole genome shotgun (WGS) entry which is preliminary data.</text>
</comment>
<keyword evidence="1" id="KW-0479">Metal-binding</keyword>
<dbReference type="GO" id="GO:0008270">
    <property type="term" value="F:zinc ion binding"/>
    <property type="evidence" value="ECO:0007669"/>
    <property type="project" value="UniProtKB-KW"/>
</dbReference>
<keyword evidence="2" id="KW-0863">Zinc-finger</keyword>
<dbReference type="SUPFAM" id="SSF50475">
    <property type="entry name" value="FMN-binding split barrel"/>
    <property type="match status" value="1"/>
</dbReference>
<dbReference type="InterPro" id="IPR000315">
    <property type="entry name" value="Znf_B-box"/>
</dbReference>
<dbReference type="EMBL" id="QGKW02001660">
    <property type="protein sequence ID" value="KAF2582615.1"/>
    <property type="molecule type" value="Genomic_DNA"/>
</dbReference>
<dbReference type="PANTHER" id="PTHR13343">
    <property type="entry name" value="CREG1 PROTEIN"/>
    <property type="match status" value="1"/>
</dbReference>
<dbReference type="GO" id="GO:0005737">
    <property type="term" value="C:cytoplasm"/>
    <property type="evidence" value="ECO:0007669"/>
    <property type="project" value="UniProtKB-ARBA"/>
</dbReference>
<evidence type="ECO:0000313" key="6">
    <source>
        <dbReference type="Proteomes" id="UP000712281"/>
    </source>
</evidence>
<organism evidence="5 6">
    <name type="scientific">Brassica cretica</name>
    <name type="common">Mustard</name>
    <dbReference type="NCBI Taxonomy" id="69181"/>
    <lineage>
        <taxon>Eukaryota</taxon>
        <taxon>Viridiplantae</taxon>
        <taxon>Streptophyta</taxon>
        <taxon>Embryophyta</taxon>
        <taxon>Tracheophyta</taxon>
        <taxon>Spermatophyta</taxon>
        <taxon>Magnoliopsida</taxon>
        <taxon>eudicotyledons</taxon>
        <taxon>Gunneridae</taxon>
        <taxon>Pentapetalae</taxon>
        <taxon>rosids</taxon>
        <taxon>malvids</taxon>
        <taxon>Brassicales</taxon>
        <taxon>Brassicaceae</taxon>
        <taxon>Brassiceae</taxon>
        <taxon>Brassica</taxon>
    </lineage>
</organism>
<reference evidence="5" key="1">
    <citation type="submission" date="2019-12" db="EMBL/GenBank/DDBJ databases">
        <title>Genome sequencing and annotation of Brassica cretica.</title>
        <authorList>
            <person name="Studholme D.J."/>
            <person name="Sarris P.F."/>
        </authorList>
    </citation>
    <scope>NUCLEOTIDE SEQUENCE</scope>
    <source>
        <strain evidence="5">PFS-001/15</strain>
        <tissue evidence="5">Leaf</tissue>
    </source>
</reference>
<name>A0A8S9JKL9_BRACR</name>
<dbReference type="InterPro" id="IPR049808">
    <property type="entry name" value="CONSTANS-like_Bbox1"/>
</dbReference>
<dbReference type="CDD" id="cd19821">
    <property type="entry name" value="Bbox1_BBX-like"/>
    <property type="match status" value="1"/>
</dbReference>
<dbReference type="Proteomes" id="UP000712281">
    <property type="component" value="Unassembled WGS sequence"/>
</dbReference>
<keyword evidence="3" id="KW-0862">Zinc</keyword>
<evidence type="ECO:0000256" key="3">
    <source>
        <dbReference type="ARBA" id="ARBA00022833"/>
    </source>
</evidence>
<feature type="domain" description="B box-type" evidence="4">
    <location>
        <begin position="1"/>
        <end position="46"/>
    </location>
</feature>
<dbReference type="SMART" id="SM00336">
    <property type="entry name" value="BBOX"/>
    <property type="match status" value="1"/>
</dbReference>
<dbReference type="AlphaFoldDB" id="A0A8S9JKL9"/>
<accession>A0A8S9JKL9</accession>
<evidence type="ECO:0000313" key="5">
    <source>
        <dbReference type="EMBL" id="KAF2582615.1"/>
    </source>
</evidence>
<dbReference type="InterPro" id="IPR055343">
    <property type="entry name" value="CREG_beta-barrel"/>
</dbReference>
<gene>
    <name evidence="5" type="ORF">F2Q68_00003276</name>
</gene>
<dbReference type="Gene3D" id="2.30.110.10">
    <property type="entry name" value="Electron Transport, Fmn-binding Protein, Chain A"/>
    <property type="match status" value="1"/>
</dbReference>
<proteinExistence type="predicted"/>
<evidence type="ECO:0000256" key="1">
    <source>
        <dbReference type="ARBA" id="ARBA00022723"/>
    </source>
</evidence>
<protein>
    <recommendedName>
        <fullName evidence="4">B box-type domain-containing protein</fullName>
    </recommendedName>
</protein>
<evidence type="ECO:0000259" key="4">
    <source>
        <dbReference type="SMART" id="SM00336"/>
    </source>
</evidence>
<evidence type="ECO:0000256" key="2">
    <source>
        <dbReference type="ARBA" id="ARBA00022771"/>
    </source>
</evidence>
<dbReference type="Pfam" id="PF13883">
    <property type="entry name" value="CREG_beta-barrel"/>
    <property type="match status" value="1"/>
</dbReference>
<dbReference type="InterPro" id="IPR012349">
    <property type="entry name" value="Split_barrel_FMN-bd"/>
</dbReference>
<dbReference type="PANTHER" id="PTHR13343:SF30">
    <property type="entry name" value="DUF2470 DOMAIN-CONTAINING PROTEIN"/>
    <property type="match status" value="1"/>
</dbReference>
<sequence length="515" mass="56545">MVKLCELCGAEAHLHCDADSAYLCRSCDVKFHASNFLFSRHVRRIICPGCSSLTGDIVSGSLSSWPAKITCSCCGTSSSCCSSLDLISTSELSSSTTRKTIVNRGPRRREKGVNAVADGIFVNWCDELGLNGDSKNEVVSLASLALAVGKTRGTKVILAAAFWFGVRNARKTMTCPRLKKVEDVTGVAAGMIRAGEGKLARAVTLQLRRCRVDSEEGWAENDNEKLESVIDVETSLALPQGAGGNRAGLFRTPISGGVQNATSAHALPRPALAVRNLLEQARFAHLCTMMSKMHHRREGYPFGSLVDFAPDRMGHPIFLLSPLAIHTRNLLAEPRCSLVVQMPGWSCLSNARVTLFGDVYPLSEDEQEWAHKQYIAKHQHGTSEQCGNFRYFRMHNISDIYFIGGFGTVAWVDIKEYEALQPDKIAVDGGEQNLKELNDIFSKPLRELLSSESEVDDAALISIDSKGIDVRVRQGAQFNIQRLAFEEGHGVETLEEAKAALWKVIEKVKLNYLPK</sequence>